<dbReference type="GO" id="GO:0007346">
    <property type="term" value="P:regulation of mitotic cell cycle"/>
    <property type="evidence" value="ECO:0007669"/>
    <property type="project" value="InterPro"/>
</dbReference>
<reference evidence="2" key="1">
    <citation type="submission" date="2020-03" db="EMBL/GenBank/DDBJ databases">
        <title>A high-quality chromosome-level genome assembly of a woody plant with both climbing and erect habits, Rhamnella rubrinervis.</title>
        <authorList>
            <person name="Lu Z."/>
            <person name="Yang Y."/>
            <person name="Zhu X."/>
            <person name="Sun Y."/>
        </authorList>
    </citation>
    <scope>NUCLEOTIDE SEQUENCE</scope>
    <source>
        <strain evidence="2">BYM</strain>
        <tissue evidence="2">Leaf</tissue>
    </source>
</reference>
<dbReference type="OrthoDB" id="1902316at2759"/>
<sequence>MASQIGRLIHDQNFSIPYNGASAGGKTNPVKAQKKGGLGGRKPLGDLSNSSKPAPTQASKKKNSKNFALTEEVVTSSKVSQDASNKKDSLKALFKVQTGSRKALSDISNSGKPNLREASKKKQNMKLGVVEEENLCPSGIVEEQFLHNHQECIKARNTAMGMDHFLTTIGLDNVSSKQSASPVSSKFEPENSQWHSELEEMNENLIEDDECYWKQKMCGELESPPKSPNYSSLWKWNDRDSSINFKLMETPELRKR</sequence>
<accession>A0A8K0DRP2</accession>
<dbReference type="PANTHER" id="PTHR35125">
    <property type="entry name" value="NEURON NAVIGATOR 1-LIKE-RELATED"/>
    <property type="match status" value="1"/>
</dbReference>
<name>A0A8K0DRP2_9ROSA</name>
<comment type="caution">
    <text evidence="2">The sequence shown here is derived from an EMBL/GenBank/DDBJ whole genome shotgun (WGS) entry which is preliminary data.</text>
</comment>
<gene>
    <name evidence="2" type="ORF">FNV43_RR24050</name>
</gene>
<evidence type="ECO:0000313" key="3">
    <source>
        <dbReference type="Proteomes" id="UP000796880"/>
    </source>
</evidence>
<organism evidence="2 3">
    <name type="scientific">Rhamnella rubrinervis</name>
    <dbReference type="NCBI Taxonomy" id="2594499"/>
    <lineage>
        <taxon>Eukaryota</taxon>
        <taxon>Viridiplantae</taxon>
        <taxon>Streptophyta</taxon>
        <taxon>Embryophyta</taxon>
        <taxon>Tracheophyta</taxon>
        <taxon>Spermatophyta</taxon>
        <taxon>Magnoliopsida</taxon>
        <taxon>eudicotyledons</taxon>
        <taxon>Gunneridae</taxon>
        <taxon>Pentapetalae</taxon>
        <taxon>rosids</taxon>
        <taxon>fabids</taxon>
        <taxon>Rosales</taxon>
        <taxon>Rhamnaceae</taxon>
        <taxon>rhamnoid group</taxon>
        <taxon>Rhamneae</taxon>
        <taxon>Rhamnella</taxon>
    </lineage>
</organism>
<dbReference type="AlphaFoldDB" id="A0A8K0DRP2"/>
<dbReference type="Proteomes" id="UP000796880">
    <property type="component" value="Unassembled WGS sequence"/>
</dbReference>
<evidence type="ECO:0000313" key="2">
    <source>
        <dbReference type="EMBL" id="KAF3432948.1"/>
    </source>
</evidence>
<protein>
    <submittedName>
        <fullName evidence="2">Uncharacterized protein</fullName>
    </submittedName>
</protein>
<feature type="region of interest" description="Disordered" evidence="1">
    <location>
        <begin position="14"/>
        <end position="66"/>
    </location>
</feature>
<keyword evidence="3" id="KW-1185">Reference proteome</keyword>
<dbReference type="EMBL" id="VOIH02000011">
    <property type="protein sequence ID" value="KAF3432948.1"/>
    <property type="molecule type" value="Genomic_DNA"/>
</dbReference>
<dbReference type="InterPro" id="IPR039326">
    <property type="entry name" value="Patronus"/>
</dbReference>
<evidence type="ECO:0000256" key="1">
    <source>
        <dbReference type="SAM" id="MobiDB-lite"/>
    </source>
</evidence>
<feature type="compositionally biased region" description="Polar residues" evidence="1">
    <location>
        <begin position="48"/>
        <end position="58"/>
    </location>
</feature>
<proteinExistence type="predicted"/>
<dbReference type="PANTHER" id="PTHR35125:SF2">
    <property type="entry name" value="PROTEIN PATRONUS 2-LIKE"/>
    <property type="match status" value="1"/>
</dbReference>